<dbReference type="SUPFAM" id="SSF54523">
    <property type="entry name" value="Pili subunits"/>
    <property type="match status" value="1"/>
</dbReference>
<comment type="function">
    <text evidence="10">Required for transformation and DNA binding.</text>
</comment>
<keyword evidence="3 10" id="KW-1003">Cell membrane</keyword>
<evidence type="ECO:0000256" key="7">
    <source>
        <dbReference type="ARBA" id="ARBA00023136"/>
    </source>
</evidence>
<feature type="transmembrane region" description="Helical" evidence="10">
    <location>
        <begin position="6"/>
        <end position="27"/>
    </location>
</feature>
<evidence type="ECO:0000313" key="12">
    <source>
        <dbReference type="Proteomes" id="UP001595978"/>
    </source>
</evidence>
<comment type="subunit">
    <text evidence="10">Homodimer.</text>
</comment>
<evidence type="ECO:0000256" key="1">
    <source>
        <dbReference type="ARBA" id="ARBA00004162"/>
    </source>
</evidence>
<dbReference type="Gene3D" id="3.30.700.10">
    <property type="entry name" value="Glycoprotein, Type 4 Pilin"/>
    <property type="match status" value="1"/>
</dbReference>
<keyword evidence="7 10" id="KW-0472">Membrane</keyword>
<reference evidence="12" key="1">
    <citation type="journal article" date="2019" name="Int. J. Syst. Evol. Microbiol.">
        <title>The Global Catalogue of Microorganisms (GCM) 10K type strain sequencing project: providing services to taxonomists for standard genome sequencing and annotation.</title>
        <authorList>
            <consortium name="The Broad Institute Genomics Platform"/>
            <consortium name="The Broad Institute Genome Sequencing Center for Infectious Disease"/>
            <person name="Wu L."/>
            <person name="Ma J."/>
        </authorList>
    </citation>
    <scope>NUCLEOTIDE SEQUENCE [LARGE SCALE GENOMIC DNA]</scope>
    <source>
        <strain evidence="12">CCUG 56331</strain>
    </source>
</reference>
<comment type="caution">
    <text evidence="11">The sequence shown here is derived from an EMBL/GenBank/DDBJ whole genome shotgun (WGS) entry which is preliminary data.</text>
</comment>
<dbReference type="EMBL" id="JBHSNQ010000009">
    <property type="protein sequence ID" value="MFC5540251.1"/>
    <property type="molecule type" value="Genomic_DNA"/>
</dbReference>
<evidence type="ECO:0000256" key="2">
    <source>
        <dbReference type="ARBA" id="ARBA00004241"/>
    </source>
</evidence>
<evidence type="ECO:0000256" key="6">
    <source>
        <dbReference type="ARBA" id="ARBA00022989"/>
    </source>
</evidence>
<dbReference type="PRINTS" id="PR00813">
    <property type="entry name" value="BCTERIALGSPG"/>
</dbReference>
<keyword evidence="4" id="KW-0488">Methylation</keyword>
<dbReference type="InterPro" id="IPR045584">
    <property type="entry name" value="Pilin-like"/>
</dbReference>
<name>A0ABW0R659_9BACL</name>
<dbReference type="Proteomes" id="UP001595978">
    <property type="component" value="Unassembled WGS sequence"/>
</dbReference>
<keyword evidence="6 10" id="KW-1133">Transmembrane helix</keyword>
<evidence type="ECO:0000256" key="5">
    <source>
        <dbReference type="ARBA" id="ARBA00022692"/>
    </source>
</evidence>
<dbReference type="NCBIfam" id="NF040999">
    <property type="entry name" value="pilin_ComGC"/>
    <property type="match status" value="1"/>
</dbReference>
<dbReference type="NCBIfam" id="TIGR02532">
    <property type="entry name" value="IV_pilin_GFxxxE"/>
    <property type="match status" value="1"/>
</dbReference>
<keyword evidence="8 10" id="KW-0178">Competence</keyword>
<gene>
    <name evidence="11" type="primary">comGC</name>
    <name evidence="11" type="ORF">ACFPOH_00375</name>
</gene>
<evidence type="ECO:0000256" key="4">
    <source>
        <dbReference type="ARBA" id="ARBA00022481"/>
    </source>
</evidence>
<sequence>MKNQKGFTLIEMLIVLFIISILILITVPNIMKHMNTIDDKGCKAYVQMVQGQVESYRMEHKTIPTLDDLVEKEYLKEGMEKCPNGMDIEIQSDGTVNVAKN</sequence>
<evidence type="ECO:0000256" key="8">
    <source>
        <dbReference type="ARBA" id="ARBA00023287"/>
    </source>
</evidence>
<proteinExistence type="inferred from homology"/>
<comment type="similarity">
    <text evidence="9 10">Belongs to the ComGC family.</text>
</comment>
<dbReference type="Pfam" id="PF07963">
    <property type="entry name" value="N_methyl"/>
    <property type="match status" value="1"/>
</dbReference>
<dbReference type="InterPro" id="IPR000983">
    <property type="entry name" value="Bac_GSPG_pilin"/>
</dbReference>
<evidence type="ECO:0000256" key="3">
    <source>
        <dbReference type="ARBA" id="ARBA00022475"/>
    </source>
</evidence>
<dbReference type="PROSITE" id="PS00409">
    <property type="entry name" value="PROKAR_NTER_METHYL"/>
    <property type="match status" value="1"/>
</dbReference>
<evidence type="ECO:0000256" key="10">
    <source>
        <dbReference type="PIRNR" id="PIRNR029928"/>
    </source>
</evidence>
<evidence type="ECO:0000256" key="9">
    <source>
        <dbReference type="ARBA" id="ARBA00043982"/>
    </source>
</evidence>
<accession>A0ABW0R659</accession>
<keyword evidence="5 10" id="KW-0812">Transmembrane</keyword>
<dbReference type="InterPro" id="IPR016940">
    <property type="entry name" value="ComGC"/>
</dbReference>
<protein>
    <recommendedName>
        <fullName evidence="10">ComG operon protein 3</fullName>
    </recommendedName>
</protein>
<dbReference type="PIRSF" id="PIRSF029928">
    <property type="entry name" value="Late_competence_ComGC"/>
    <property type="match status" value="1"/>
</dbReference>
<dbReference type="InterPro" id="IPR012902">
    <property type="entry name" value="N_methyl_site"/>
</dbReference>
<dbReference type="RefSeq" id="WP_342469564.1">
    <property type="nucleotide sequence ID" value="NZ_JBHSNQ010000009.1"/>
</dbReference>
<keyword evidence="12" id="KW-1185">Reference proteome</keyword>
<keyword evidence="10" id="KW-0813">Transport</keyword>
<evidence type="ECO:0000313" key="11">
    <source>
        <dbReference type="EMBL" id="MFC5540251.1"/>
    </source>
</evidence>
<comment type="subcellular location">
    <subcellularLocation>
        <location evidence="1">Cell membrane</location>
        <topology evidence="1">Single-pass membrane protein</topology>
    </subcellularLocation>
    <subcellularLocation>
        <location evidence="2">Cell surface</location>
    </subcellularLocation>
</comment>
<organism evidence="11 12">
    <name type="scientific">Ureibacillus suwonensis</name>
    <dbReference type="NCBI Taxonomy" id="313007"/>
    <lineage>
        <taxon>Bacteria</taxon>
        <taxon>Bacillati</taxon>
        <taxon>Bacillota</taxon>
        <taxon>Bacilli</taxon>
        <taxon>Bacillales</taxon>
        <taxon>Caryophanaceae</taxon>
        <taxon>Ureibacillus</taxon>
    </lineage>
</organism>